<keyword evidence="3" id="KW-1185">Reference proteome</keyword>
<feature type="domain" description="Flavodoxin" evidence="1">
    <location>
        <begin position="4"/>
        <end position="140"/>
    </location>
</feature>
<comment type="caution">
    <text evidence="2">The sequence shown here is derived from an EMBL/GenBank/DDBJ whole genome shotgun (WGS) entry which is preliminary data.</text>
</comment>
<dbReference type="Pfam" id="PF12724">
    <property type="entry name" value="Flavodoxin_5"/>
    <property type="match status" value="1"/>
</dbReference>
<proteinExistence type="predicted"/>
<dbReference type="PANTHER" id="PTHR38030">
    <property type="entry name" value="PROTOPORPHYRINOGEN IX DEHYDROGENASE [MENAQUINONE]"/>
    <property type="match status" value="1"/>
</dbReference>
<dbReference type="InterPro" id="IPR026816">
    <property type="entry name" value="Flavodoxin_dom"/>
</dbReference>
<evidence type="ECO:0000259" key="1">
    <source>
        <dbReference type="Pfam" id="PF12724"/>
    </source>
</evidence>
<evidence type="ECO:0000313" key="3">
    <source>
        <dbReference type="Proteomes" id="UP001208567"/>
    </source>
</evidence>
<dbReference type="SUPFAM" id="SSF52218">
    <property type="entry name" value="Flavoproteins"/>
    <property type="match status" value="1"/>
</dbReference>
<evidence type="ECO:0000313" key="2">
    <source>
        <dbReference type="EMBL" id="GLC31603.1"/>
    </source>
</evidence>
<dbReference type="InterPro" id="IPR029039">
    <property type="entry name" value="Flavoprotein-like_sf"/>
</dbReference>
<dbReference type="EMBL" id="BRXR01000001">
    <property type="protein sequence ID" value="GLC31603.1"/>
    <property type="molecule type" value="Genomic_DNA"/>
</dbReference>
<accession>A0ABQ5N8N6</accession>
<gene>
    <name evidence="2" type="ORF">bsdE14_30130</name>
</gene>
<dbReference type="PANTHER" id="PTHR38030:SF2">
    <property type="entry name" value="PROTOPORPHYRINOGEN IX DEHYDROGENASE [QUINONE]"/>
    <property type="match status" value="1"/>
</dbReference>
<reference evidence="2 3" key="1">
    <citation type="journal article" date="2024" name="Int. J. Syst. Evol. Microbiol.">
        <title>Clostridium omnivorum sp. nov., isolated from anoxic soil under the treatment of reductive soil disinfestation.</title>
        <authorList>
            <person name="Ueki A."/>
            <person name="Tonouchi A."/>
            <person name="Kaku N."/>
            <person name="Honma S."/>
            <person name="Ueki K."/>
        </authorList>
    </citation>
    <scope>NUCLEOTIDE SEQUENCE [LARGE SCALE GENOMIC DNA]</scope>
    <source>
        <strain evidence="2 3">E14</strain>
    </source>
</reference>
<dbReference type="Proteomes" id="UP001208567">
    <property type="component" value="Unassembled WGS sequence"/>
</dbReference>
<sequence>MKSIIIYSTKHGTTEKAARILSAKLPGEVVLKNIMKENVSSLEEYDNVILGGSIYIGKVQKNLTEYMQKNLKELLSKRVSLFLCAGETNEELAAKQIKGAFPEELYKAAICKDSFGFEFNFDKLNFFEKLIMKKVKGVKESYYELKEDSIDRFAKVIASNK</sequence>
<protein>
    <submittedName>
        <fullName evidence="2">Flavodoxin</fullName>
    </submittedName>
</protein>
<dbReference type="InterPro" id="IPR052200">
    <property type="entry name" value="Protoporphyrinogen_IX_DH"/>
</dbReference>
<dbReference type="Gene3D" id="3.40.50.360">
    <property type="match status" value="1"/>
</dbReference>
<name>A0ABQ5N8N6_9CLOT</name>
<organism evidence="2 3">
    <name type="scientific">Clostridium omnivorum</name>
    <dbReference type="NCBI Taxonomy" id="1604902"/>
    <lineage>
        <taxon>Bacteria</taxon>
        <taxon>Bacillati</taxon>
        <taxon>Bacillota</taxon>
        <taxon>Clostridia</taxon>
        <taxon>Eubacteriales</taxon>
        <taxon>Clostridiaceae</taxon>
        <taxon>Clostridium</taxon>
    </lineage>
</organism>
<dbReference type="RefSeq" id="WP_264850935.1">
    <property type="nucleotide sequence ID" value="NZ_BRXR01000001.1"/>
</dbReference>